<dbReference type="AlphaFoldDB" id="A0A9D4JHV2"/>
<protein>
    <submittedName>
        <fullName evidence="2">Uncharacterized protein</fullName>
    </submittedName>
</protein>
<gene>
    <name evidence="2" type="ORF">DPMN_140960</name>
</gene>
<evidence type="ECO:0000313" key="2">
    <source>
        <dbReference type="EMBL" id="KAH3812525.1"/>
    </source>
</evidence>
<reference evidence="2" key="1">
    <citation type="journal article" date="2019" name="bioRxiv">
        <title>The Genome of the Zebra Mussel, Dreissena polymorpha: A Resource for Invasive Species Research.</title>
        <authorList>
            <person name="McCartney M.A."/>
            <person name="Auch B."/>
            <person name="Kono T."/>
            <person name="Mallez S."/>
            <person name="Zhang Y."/>
            <person name="Obille A."/>
            <person name="Becker A."/>
            <person name="Abrahante J.E."/>
            <person name="Garbe J."/>
            <person name="Badalamenti J.P."/>
            <person name="Herman A."/>
            <person name="Mangelson H."/>
            <person name="Liachko I."/>
            <person name="Sullivan S."/>
            <person name="Sone E.D."/>
            <person name="Koren S."/>
            <person name="Silverstein K.A.T."/>
            <person name="Beckman K.B."/>
            <person name="Gohl D.M."/>
        </authorList>
    </citation>
    <scope>NUCLEOTIDE SEQUENCE</scope>
    <source>
        <strain evidence="2">Duluth1</strain>
        <tissue evidence="2">Whole animal</tissue>
    </source>
</reference>
<dbReference type="EMBL" id="JAIWYP010000006">
    <property type="protein sequence ID" value="KAH3812525.1"/>
    <property type="molecule type" value="Genomic_DNA"/>
</dbReference>
<feature type="region of interest" description="Disordered" evidence="1">
    <location>
        <begin position="240"/>
        <end position="262"/>
    </location>
</feature>
<feature type="compositionally biased region" description="Basic and acidic residues" evidence="1">
    <location>
        <begin position="240"/>
        <end position="252"/>
    </location>
</feature>
<proteinExistence type="predicted"/>
<feature type="compositionally biased region" description="Polar residues" evidence="1">
    <location>
        <begin position="253"/>
        <end position="262"/>
    </location>
</feature>
<evidence type="ECO:0000313" key="3">
    <source>
        <dbReference type="Proteomes" id="UP000828390"/>
    </source>
</evidence>
<keyword evidence="3" id="KW-1185">Reference proteome</keyword>
<organism evidence="2 3">
    <name type="scientific">Dreissena polymorpha</name>
    <name type="common">Zebra mussel</name>
    <name type="synonym">Mytilus polymorpha</name>
    <dbReference type="NCBI Taxonomy" id="45954"/>
    <lineage>
        <taxon>Eukaryota</taxon>
        <taxon>Metazoa</taxon>
        <taxon>Spiralia</taxon>
        <taxon>Lophotrochozoa</taxon>
        <taxon>Mollusca</taxon>
        <taxon>Bivalvia</taxon>
        <taxon>Autobranchia</taxon>
        <taxon>Heteroconchia</taxon>
        <taxon>Euheterodonta</taxon>
        <taxon>Imparidentia</taxon>
        <taxon>Neoheterodontei</taxon>
        <taxon>Myida</taxon>
        <taxon>Dreissenoidea</taxon>
        <taxon>Dreissenidae</taxon>
        <taxon>Dreissena</taxon>
    </lineage>
</organism>
<name>A0A9D4JHV2_DREPO</name>
<comment type="caution">
    <text evidence="2">The sequence shown here is derived from an EMBL/GenBank/DDBJ whole genome shotgun (WGS) entry which is preliminary data.</text>
</comment>
<dbReference type="Proteomes" id="UP000828390">
    <property type="component" value="Unassembled WGS sequence"/>
</dbReference>
<reference evidence="2" key="2">
    <citation type="submission" date="2020-11" db="EMBL/GenBank/DDBJ databases">
        <authorList>
            <person name="McCartney M.A."/>
            <person name="Auch B."/>
            <person name="Kono T."/>
            <person name="Mallez S."/>
            <person name="Becker A."/>
            <person name="Gohl D.M."/>
            <person name="Silverstein K.A.T."/>
            <person name="Koren S."/>
            <person name="Bechman K.B."/>
            <person name="Herman A."/>
            <person name="Abrahante J.E."/>
            <person name="Garbe J."/>
        </authorList>
    </citation>
    <scope>NUCLEOTIDE SEQUENCE</scope>
    <source>
        <strain evidence="2">Duluth1</strain>
        <tissue evidence="2">Whole animal</tissue>
    </source>
</reference>
<accession>A0A9D4JHV2</accession>
<sequence length="262" mass="29664">MTQEQYAMRRDINDLMILMTATNQHLSELVSFNQRLTSVQERLSNMDSHVKEVEIEKVGRRTHLLRRGLEQEKAATLSRLNYVQQIQEDVQSDINVLMSATDNFRILEKEMADSVVQIETLEKTLSDINVAANKTQSQISTVEWKVAATQSNTHTLQSRVQSLECTQVDLNSKTMAIESQVETTGLQIVGRIETLEKTQSDVKGTANKTQARIATVKQELAATQITTNFLQSLVQSQERTQTDLESRVDTTRIQKTAPTNLR</sequence>
<evidence type="ECO:0000256" key="1">
    <source>
        <dbReference type="SAM" id="MobiDB-lite"/>
    </source>
</evidence>